<reference evidence="1 2" key="1">
    <citation type="journal article" date="2020" name="J. Clin. Microbiol.">
        <title>Assessing the Genetic Diversity of Austrian Corynebacterium diphtheriae Clinical Isolates, 2011-2019.</title>
        <authorList>
            <person name="Schaeffer J."/>
            <person name="Huhulescu S."/>
            <person name="Stoeger A."/>
            <person name="Allerberger F."/>
            <person name="Ruppitsch W."/>
        </authorList>
    </citation>
    <scope>NUCLEOTIDE SEQUENCE [LARGE SCALE GENOMIC DNA]</scope>
    <source>
        <strain evidence="1 2">04-17</strain>
    </source>
</reference>
<protein>
    <submittedName>
        <fullName evidence="1">RusA family crossover junction endodeoxyribonuclease</fullName>
    </submittedName>
</protein>
<dbReference type="EMBL" id="JADQUG010000024">
    <property type="protein sequence ID" value="MBG9354352.1"/>
    <property type="molecule type" value="Genomic_DNA"/>
</dbReference>
<dbReference type="Gene3D" id="3.30.1330.70">
    <property type="entry name" value="Holliday junction resolvase RusA"/>
    <property type="match status" value="1"/>
</dbReference>
<proteinExistence type="predicted"/>
<name>A0ABS0LCL2_9CORY</name>
<sequence>MVESDKNLPTWRDAIKRAAPNLEAPLNIPLTVSAEIRLASPKKPQFEAPATRNAGDLDKYARAIGDALEQAGVIRDDSRICRWRLAKRFAKEGEQLGALITIEPY</sequence>
<organism evidence="1 2">
    <name type="scientific">Corynebacterium belfantii</name>
    <dbReference type="NCBI Taxonomy" id="2014537"/>
    <lineage>
        <taxon>Bacteria</taxon>
        <taxon>Bacillati</taxon>
        <taxon>Actinomycetota</taxon>
        <taxon>Actinomycetes</taxon>
        <taxon>Mycobacteriales</taxon>
        <taxon>Corynebacteriaceae</taxon>
        <taxon>Corynebacterium</taxon>
    </lineage>
</organism>
<dbReference type="InterPro" id="IPR008822">
    <property type="entry name" value="Endonuclease_RusA-like"/>
</dbReference>
<dbReference type="SUPFAM" id="SSF103084">
    <property type="entry name" value="Holliday junction resolvase RusA"/>
    <property type="match status" value="1"/>
</dbReference>
<comment type="caution">
    <text evidence="1">The sequence shown here is derived from an EMBL/GenBank/DDBJ whole genome shotgun (WGS) entry which is preliminary data.</text>
</comment>
<keyword evidence="2" id="KW-1185">Reference proteome</keyword>
<dbReference type="InterPro" id="IPR036614">
    <property type="entry name" value="RusA-like_sf"/>
</dbReference>
<dbReference type="Proteomes" id="UP000615580">
    <property type="component" value="Unassembled WGS sequence"/>
</dbReference>
<evidence type="ECO:0000313" key="1">
    <source>
        <dbReference type="EMBL" id="MBG9354352.1"/>
    </source>
</evidence>
<accession>A0ABS0LCL2</accession>
<gene>
    <name evidence="1" type="ORF">I4J41_06990</name>
</gene>
<evidence type="ECO:0000313" key="2">
    <source>
        <dbReference type="Proteomes" id="UP000615580"/>
    </source>
</evidence>
<dbReference type="Pfam" id="PF05866">
    <property type="entry name" value="RusA"/>
    <property type="match status" value="1"/>
</dbReference>